<sequence>MTMDDALPEARYYTPFEDSAVRCELCPHRCIIREGKTGVCTVRLNRDGRLILPYYGKISSIALDPIEKKPLYHFHPGSVILSIGFFGCSFKCPFCQNFEISQEYRTYLRTALEIPTERLIHQAKAYHSIGIAYTYSEPLIHFEYVMEVAVEARRHGLKNVLVTNGYINPEPSDELLEVVDAANVDLKSFNDEFYRKEIKGSLEPVLAFIEKAAKKIHVEVTTLLIPGKNDSEEEVRSIARRLAGIRKDIPLHLSAYFPRYKYTIPPTPRATVYRAVEIAKEYLDYVHAGNV</sequence>
<dbReference type="SFLD" id="SFLDS00029">
    <property type="entry name" value="Radical_SAM"/>
    <property type="match status" value="1"/>
</dbReference>
<dbReference type="Pfam" id="PF04055">
    <property type="entry name" value="Radical_SAM"/>
    <property type="match status" value="1"/>
</dbReference>
<dbReference type="CDD" id="cd01335">
    <property type="entry name" value="Radical_SAM"/>
    <property type="match status" value="1"/>
</dbReference>
<feature type="domain" description="Radical SAM core" evidence="7">
    <location>
        <begin position="73"/>
        <end position="290"/>
    </location>
</feature>
<evidence type="ECO:0000256" key="3">
    <source>
        <dbReference type="ARBA" id="ARBA00022723"/>
    </source>
</evidence>
<dbReference type="AlphaFoldDB" id="E0RSX2"/>
<keyword evidence="4 6" id="KW-0408">Iron</keyword>
<keyword evidence="3 6" id="KW-0479">Metal-binding</keyword>
<dbReference type="Gene3D" id="3.20.20.70">
    <property type="entry name" value="Aldolase class I"/>
    <property type="match status" value="1"/>
</dbReference>
<organism evidence="8 9">
    <name type="scientific">Winmispira thermophila (strain ATCC 49972 / DSM 6192 / RI 19.B1)</name>
    <name type="common">Spirochaeta thermophila</name>
    <dbReference type="NCBI Taxonomy" id="665571"/>
    <lineage>
        <taxon>Bacteria</taxon>
        <taxon>Pseudomonadati</taxon>
        <taxon>Spirochaetota</taxon>
        <taxon>Spirochaetia</taxon>
        <taxon>Winmispirales</taxon>
        <taxon>Winmispiraceae</taxon>
        <taxon>Winmispira</taxon>
    </lineage>
</organism>
<dbReference type="InterPro" id="IPR006638">
    <property type="entry name" value="Elp3/MiaA/NifB-like_rSAM"/>
</dbReference>
<dbReference type="PANTHER" id="PTHR30352:SF5">
    <property type="entry name" value="PYRUVATE FORMATE-LYASE 1-ACTIVATING ENZYME"/>
    <property type="match status" value="1"/>
</dbReference>
<dbReference type="PROSITE" id="PS51918">
    <property type="entry name" value="RADICAL_SAM"/>
    <property type="match status" value="1"/>
</dbReference>
<dbReference type="NCBIfam" id="TIGR04337">
    <property type="entry name" value="AmmeMemoSam_rS"/>
    <property type="match status" value="1"/>
</dbReference>
<dbReference type="GO" id="GO:0051539">
    <property type="term" value="F:4 iron, 4 sulfur cluster binding"/>
    <property type="evidence" value="ECO:0007669"/>
    <property type="project" value="UniProtKB-KW"/>
</dbReference>
<feature type="binding site" evidence="6">
    <location>
        <position position="88"/>
    </location>
    <ligand>
        <name>[4Fe-4S] cluster</name>
        <dbReference type="ChEBI" id="CHEBI:49883"/>
        <note>4Fe-4S-S-AdoMet</note>
    </ligand>
</feature>
<dbReference type="HOGENOM" id="CLU_044176_1_1_12"/>
<dbReference type="InterPro" id="IPR013785">
    <property type="entry name" value="Aldolase_TIM"/>
</dbReference>
<name>E0RSX2_WINT6</name>
<dbReference type="GO" id="GO:0003824">
    <property type="term" value="F:catalytic activity"/>
    <property type="evidence" value="ECO:0007669"/>
    <property type="project" value="InterPro"/>
</dbReference>
<evidence type="ECO:0000256" key="1">
    <source>
        <dbReference type="ARBA" id="ARBA00022485"/>
    </source>
</evidence>
<proteinExistence type="predicted"/>
<evidence type="ECO:0000256" key="2">
    <source>
        <dbReference type="ARBA" id="ARBA00022691"/>
    </source>
</evidence>
<keyword evidence="5 6" id="KW-0411">Iron-sulfur</keyword>
<dbReference type="SMART" id="SM00729">
    <property type="entry name" value="Elp3"/>
    <property type="match status" value="1"/>
</dbReference>
<keyword evidence="2 6" id="KW-0949">S-adenosyl-L-methionine</keyword>
<reference key="1">
    <citation type="submission" date="2009-08" db="EMBL/GenBank/DDBJ databases">
        <title>The genome sequence of Spirochaeta thermophila DSM6192.</title>
        <authorList>
            <person name="Angelov A."/>
            <person name="Mientus M."/>
            <person name="Wittenberg S."/>
            <person name="Lehmann R."/>
            <person name="Liesegang H."/>
            <person name="Daniel R."/>
            <person name="Liebl W."/>
        </authorList>
    </citation>
    <scope>NUCLEOTIDE SEQUENCE</scope>
    <source>
        <strain>DSM 6192</strain>
    </source>
</reference>
<dbReference type="InterPro" id="IPR027596">
    <property type="entry name" value="AmmeMemoSam_rS"/>
</dbReference>
<dbReference type="InterPro" id="IPR007197">
    <property type="entry name" value="rSAM"/>
</dbReference>
<dbReference type="InterPro" id="IPR016431">
    <property type="entry name" value="Pyrv-formate_lyase-activ_prd"/>
</dbReference>
<feature type="binding site" evidence="6">
    <location>
        <position position="95"/>
    </location>
    <ligand>
        <name>[4Fe-4S] cluster</name>
        <dbReference type="ChEBI" id="CHEBI:49883"/>
        <note>4Fe-4S-S-AdoMet</note>
    </ligand>
</feature>
<dbReference type="GO" id="GO:0046872">
    <property type="term" value="F:metal ion binding"/>
    <property type="evidence" value="ECO:0007669"/>
    <property type="project" value="UniProtKB-KW"/>
</dbReference>
<accession>E0RSX2</accession>
<dbReference type="SFLD" id="SFLDG01101">
    <property type="entry name" value="Uncharacterised_Radical_SAM_Su"/>
    <property type="match status" value="1"/>
</dbReference>
<dbReference type="PANTHER" id="PTHR30352">
    <property type="entry name" value="PYRUVATE FORMATE-LYASE-ACTIVATING ENZYME"/>
    <property type="match status" value="1"/>
</dbReference>
<dbReference type="eggNOG" id="COG1180">
    <property type="taxonomic scope" value="Bacteria"/>
</dbReference>
<evidence type="ECO:0000256" key="4">
    <source>
        <dbReference type="ARBA" id="ARBA00023004"/>
    </source>
</evidence>
<evidence type="ECO:0000256" key="5">
    <source>
        <dbReference type="ARBA" id="ARBA00023014"/>
    </source>
</evidence>
<keyword evidence="1" id="KW-0004">4Fe-4S</keyword>
<dbReference type="Proteomes" id="UP000001296">
    <property type="component" value="Chromosome"/>
</dbReference>
<dbReference type="KEGG" id="sta:STHERM_c11670"/>
<evidence type="ECO:0000313" key="9">
    <source>
        <dbReference type="Proteomes" id="UP000001296"/>
    </source>
</evidence>
<protein>
    <recommendedName>
        <fullName evidence="7">Radical SAM core domain-containing protein</fullName>
    </recommendedName>
</protein>
<evidence type="ECO:0000313" key="8">
    <source>
        <dbReference type="EMBL" id="ADN02109.1"/>
    </source>
</evidence>
<dbReference type="SUPFAM" id="SSF102114">
    <property type="entry name" value="Radical SAM enzymes"/>
    <property type="match status" value="1"/>
</dbReference>
<reference evidence="8 9" key="2">
    <citation type="journal article" date="2010" name="J. Bacteriol.">
        <title>Genome sequence of the polysaccharide-degrading, thermophilic anaerobe Spirochaeta thermophila DSM 6192.</title>
        <authorList>
            <person name="Angelov A."/>
            <person name="Liebl S."/>
            <person name="Ballschmiter M."/>
            <person name="Bomeke M."/>
            <person name="Lehmann R."/>
            <person name="Liesegang H."/>
            <person name="Daniel R."/>
            <person name="Liebl W."/>
        </authorList>
    </citation>
    <scope>NUCLEOTIDE SEQUENCE [LARGE SCALE GENOMIC DNA]</scope>
    <source>
        <strain evidence="9">ATCC 49972 / DSM 6192 / RI 19.B1</strain>
    </source>
</reference>
<feature type="binding site" evidence="6">
    <location>
        <position position="92"/>
    </location>
    <ligand>
        <name>[4Fe-4S] cluster</name>
        <dbReference type="ChEBI" id="CHEBI:49883"/>
        <note>4Fe-4S-S-AdoMet</note>
    </ligand>
</feature>
<gene>
    <name evidence="8" type="ordered locus">STHERM_c11670</name>
</gene>
<dbReference type="PIRSF" id="PIRSF004869">
    <property type="entry name" value="PflX_prd"/>
    <property type="match status" value="1"/>
</dbReference>
<dbReference type="RefSeq" id="WP_013313950.1">
    <property type="nucleotide sequence ID" value="NC_014484.1"/>
</dbReference>
<dbReference type="InterPro" id="IPR034457">
    <property type="entry name" value="Organic_radical-activating"/>
</dbReference>
<evidence type="ECO:0000256" key="6">
    <source>
        <dbReference type="PIRSR" id="PIRSR004869-50"/>
    </source>
</evidence>
<evidence type="ECO:0000259" key="7">
    <source>
        <dbReference type="PROSITE" id="PS51918"/>
    </source>
</evidence>
<dbReference type="PaxDb" id="665571-STHERM_c11670"/>
<dbReference type="EMBL" id="CP001698">
    <property type="protein sequence ID" value="ADN02109.1"/>
    <property type="molecule type" value="Genomic_DNA"/>
</dbReference>
<comment type="cofactor">
    <cofactor evidence="6">
        <name>[4Fe-4S] cluster</name>
        <dbReference type="ChEBI" id="CHEBI:49883"/>
    </cofactor>
    <text evidence="6">Binds 1 [4Fe-4S] cluster. The cluster is coordinated with 3 cysteines and an exchangeable S-adenosyl-L-methionine.</text>
</comment>
<dbReference type="InterPro" id="IPR058240">
    <property type="entry name" value="rSAM_sf"/>
</dbReference>